<evidence type="ECO:0000256" key="1">
    <source>
        <dbReference type="SAM" id="SignalP"/>
    </source>
</evidence>
<dbReference type="RefSeq" id="WP_194119693.1">
    <property type="nucleotide sequence ID" value="NZ_JACYGY010000001.1"/>
</dbReference>
<dbReference type="EMBL" id="JACYGY010000001">
    <property type="protein sequence ID" value="MBE9461417.1"/>
    <property type="molecule type" value="Genomic_DNA"/>
</dbReference>
<evidence type="ECO:0000313" key="3">
    <source>
        <dbReference type="Proteomes" id="UP000634134"/>
    </source>
</evidence>
<reference evidence="3" key="1">
    <citation type="submission" date="2023-07" db="EMBL/GenBank/DDBJ databases">
        <title>Dyadobacter sp. nov 'subterranea' isolated from contaminted grondwater.</title>
        <authorList>
            <person name="Szabo I."/>
            <person name="Al-Omari J."/>
            <person name="Szerdahelyi S.G."/>
            <person name="Rado J."/>
        </authorList>
    </citation>
    <scope>NUCLEOTIDE SEQUENCE [LARGE SCALE GENOMIC DNA]</scope>
    <source>
        <strain evidence="3">UP-52</strain>
    </source>
</reference>
<gene>
    <name evidence="2" type="ORF">IEE83_05940</name>
</gene>
<feature type="signal peptide" evidence="1">
    <location>
        <begin position="1"/>
        <end position="34"/>
    </location>
</feature>
<accession>A0ABR9W7I7</accession>
<organism evidence="2 3">
    <name type="scientific">Dyadobacter subterraneus</name>
    <dbReference type="NCBI Taxonomy" id="2773304"/>
    <lineage>
        <taxon>Bacteria</taxon>
        <taxon>Pseudomonadati</taxon>
        <taxon>Bacteroidota</taxon>
        <taxon>Cytophagia</taxon>
        <taxon>Cytophagales</taxon>
        <taxon>Spirosomataceae</taxon>
        <taxon>Dyadobacter</taxon>
    </lineage>
</organism>
<comment type="caution">
    <text evidence="2">The sequence shown here is derived from an EMBL/GenBank/DDBJ whole genome shotgun (WGS) entry which is preliminary data.</text>
</comment>
<name>A0ABR9W7I7_9BACT</name>
<evidence type="ECO:0000313" key="2">
    <source>
        <dbReference type="EMBL" id="MBE9461417.1"/>
    </source>
</evidence>
<feature type="chain" id="PRO_5046815602" evidence="1">
    <location>
        <begin position="35"/>
        <end position="417"/>
    </location>
</feature>
<keyword evidence="1" id="KW-0732">Signal</keyword>
<dbReference type="Proteomes" id="UP000634134">
    <property type="component" value="Unassembled WGS sequence"/>
</dbReference>
<protein>
    <submittedName>
        <fullName evidence="2">Uncharacterized protein</fullName>
    </submittedName>
</protein>
<sequence length="417" mass="42530">MKKTYINPTFFKGWKNAAAMLALFATASVGSAQAQEGSQGNTTIFGSAQMTFFGNHNLLTPAGGTQPGVILTERGTATISYLNYSGNNLTASGVTDASYVDGYVRKYGTGQFIFPVGDNGFAGQFAASADGTSGAYFHADATTAVTTNLFTGTNYPALPSGGPFPTTSVAAGVGTVSKVEYWDIDGATATPITLTWDAGSDITTLTASTLAKLTIVGWNPGTSKWEAIASAVDVTSVLGGPSALAEGSITSTASVVPNTYTAYTFASVGTIDLTPQLIRPIGTSFTVGQTSEGVLRLTNLKPNPSTGVVSVFLELGDGFELTVDPAATTSASIAVTNSQWTITDFGGGSFQFESKPGTIVAASGQVNLGYKIKATGAVTATGIITATIINQTGGAVPVTGDDNDNNNVAVKILSITL</sequence>
<keyword evidence="3" id="KW-1185">Reference proteome</keyword>
<proteinExistence type="predicted"/>